<proteinExistence type="inferred from homology"/>
<dbReference type="Gramene" id="TraesROB_scaffold_055310_01G000100.1">
    <property type="protein sequence ID" value="TraesROB_scaffold_055310_01G000100.1"/>
    <property type="gene ID" value="TraesROB_scaffold_055310_01G000100"/>
</dbReference>
<reference evidence="4" key="1">
    <citation type="submission" date="2018-08" db="EMBL/GenBank/DDBJ databases">
        <authorList>
            <person name="Rossello M."/>
        </authorList>
    </citation>
    <scope>NUCLEOTIDE SEQUENCE [LARGE SCALE GENOMIC DNA]</scope>
    <source>
        <strain evidence="4">cv. Chinese Spring</strain>
    </source>
</reference>
<keyword evidence="3" id="KW-0722">Serine protease inhibitor</keyword>
<dbReference type="SMR" id="A0A3B6RF96"/>
<dbReference type="Gramene" id="TraesJAG7A03G03840870.1">
    <property type="protein sequence ID" value="TraesJAG7A03G03840870.1.CDS1"/>
    <property type="gene ID" value="TraesJAG7A03G03840870"/>
</dbReference>
<evidence type="ECO:0000256" key="2">
    <source>
        <dbReference type="ARBA" id="ARBA00022690"/>
    </source>
</evidence>
<dbReference type="AlphaFoldDB" id="A0A3B6RF96"/>
<dbReference type="Gramene" id="TraesCLE_scaffold_161125_01G000100.1">
    <property type="protein sequence ID" value="TraesCLE_scaffold_161125_01G000100.1"/>
    <property type="gene ID" value="TraesCLE_scaffold_161125_01G000100"/>
</dbReference>
<dbReference type="GO" id="GO:0009611">
    <property type="term" value="P:response to wounding"/>
    <property type="evidence" value="ECO:0007669"/>
    <property type="project" value="InterPro"/>
</dbReference>
<dbReference type="Gene3D" id="3.30.10.10">
    <property type="entry name" value="Trypsin Inhibitor V, subunit A"/>
    <property type="match status" value="1"/>
</dbReference>
<dbReference type="Gramene" id="TraesLAC7A03G03811900.1">
    <property type="protein sequence ID" value="TraesLAC7A03G03811900.1.CDS1"/>
    <property type="gene ID" value="TraesLAC7A03G03811900"/>
</dbReference>
<dbReference type="Pfam" id="PF00280">
    <property type="entry name" value="potato_inhibit"/>
    <property type="match status" value="1"/>
</dbReference>
<dbReference type="EnsemblPlants" id="TraesCS7A02G166400.1">
    <property type="protein sequence ID" value="TraesCS7A02G166400.1.cds1"/>
    <property type="gene ID" value="TraesCS7A02G166400"/>
</dbReference>
<dbReference type="OMA" id="ISHDRPE"/>
<dbReference type="PaxDb" id="4565-Traes_7AS_7A7C1D8B7.1"/>
<dbReference type="InterPro" id="IPR036354">
    <property type="entry name" value="Prot_inh_pot1_sf"/>
</dbReference>
<sequence length="73" mass="7840">MAGADPTRTSWPEVVGIPATPAVMKINHDRSDVAIEVLPDGVKVPKGFNAKRVRVFFDAKESQGLVIRTPVVG</sequence>
<dbReference type="PRINTS" id="PR00292">
    <property type="entry name" value="POTATOINHBTR"/>
</dbReference>
<protein>
    <recommendedName>
        <fullName evidence="6">Subtilisin inhibitor 1</fullName>
    </recommendedName>
</protein>
<dbReference type="Gramene" id="TraesNOR7A03G03902140.1">
    <property type="protein sequence ID" value="TraesNOR7A03G03902140.1.CDS1"/>
    <property type="gene ID" value="TraesNOR7A03G03902140"/>
</dbReference>
<dbReference type="OrthoDB" id="601799at2759"/>
<dbReference type="PROSITE" id="PS00285">
    <property type="entry name" value="POTATO_INHIBITOR"/>
    <property type="match status" value="1"/>
</dbReference>
<dbReference type="InterPro" id="IPR000864">
    <property type="entry name" value="Prot_inh_pot1"/>
</dbReference>
<keyword evidence="5" id="KW-1185">Reference proteome</keyword>
<dbReference type="Proteomes" id="UP000019116">
    <property type="component" value="Chromosome 7A"/>
</dbReference>
<dbReference type="Gramene" id="TraesARI7A03G03830280.1">
    <property type="protein sequence ID" value="TraesARI7A03G03830280.1.CDS1"/>
    <property type="gene ID" value="TraesARI7A03G03830280"/>
</dbReference>
<evidence type="ECO:0000313" key="4">
    <source>
        <dbReference type="EnsemblPlants" id="TraesCS7A02G166400.1.cds1"/>
    </source>
</evidence>
<dbReference type="Gramene" id="TraesPARA_EIv1.0_2264960.1">
    <property type="protein sequence ID" value="TraesPARA_EIv1.0_2264960.1.CDS1"/>
    <property type="gene ID" value="TraesPARA_EIv1.0_2264960"/>
</dbReference>
<keyword evidence="2" id="KW-0646">Protease inhibitor</keyword>
<name>A0A3B6RF96_WHEAT</name>
<dbReference type="Gramene" id="TraesWEE_scaffold_043074_01G000100.1">
    <property type="protein sequence ID" value="TraesWEE_scaffold_043074_01G000100.1"/>
    <property type="gene ID" value="TraesWEE_scaffold_043074_01G000100"/>
</dbReference>
<dbReference type="GO" id="GO:0004867">
    <property type="term" value="F:serine-type endopeptidase inhibitor activity"/>
    <property type="evidence" value="ECO:0007669"/>
    <property type="project" value="UniProtKB-KW"/>
</dbReference>
<dbReference type="Gramene" id="TraesCS7A03G0393900.1">
    <property type="protein sequence ID" value="TraesCS7A03G0393900.1.CDS1"/>
    <property type="gene ID" value="TraesCS7A03G0393900"/>
</dbReference>
<evidence type="ECO:0000256" key="3">
    <source>
        <dbReference type="ARBA" id="ARBA00022900"/>
    </source>
</evidence>
<evidence type="ECO:0000256" key="1">
    <source>
        <dbReference type="ARBA" id="ARBA00008210"/>
    </source>
</evidence>
<evidence type="ECO:0008006" key="6">
    <source>
        <dbReference type="Google" id="ProtNLM"/>
    </source>
</evidence>
<dbReference type="PANTHER" id="PTHR33091">
    <property type="entry name" value="PROTEIN, PUTATIVE, EXPRESSED-RELATED"/>
    <property type="match status" value="1"/>
</dbReference>
<dbReference type="Gramene" id="TraesCAD_scaffold_092849_01G000200.1">
    <property type="protein sequence ID" value="TraesCAD_scaffold_092849_01G000200.1"/>
    <property type="gene ID" value="TraesCAD_scaffold_092849_01G000200"/>
</dbReference>
<dbReference type="Gramene" id="TraesRN7A0100365200.1">
    <property type="protein sequence ID" value="TraesRN7A0100365200.1"/>
    <property type="gene ID" value="TraesRN7A0100365200"/>
</dbReference>
<evidence type="ECO:0000313" key="5">
    <source>
        <dbReference type="Proteomes" id="UP000019116"/>
    </source>
</evidence>
<dbReference type="Gramene" id="TraesCS7A02G166400.1">
    <property type="protein sequence ID" value="TraesCS7A02G166400.1.cds1"/>
    <property type="gene ID" value="TraesCS7A02G166400"/>
</dbReference>
<comment type="similarity">
    <text evidence="1">Belongs to the protease inhibitor I13 (potato type I serine protease inhibitor) family.</text>
</comment>
<organism evidence="4">
    <name type="scientific">Triticum aestivum</name>
    <name type="common">Wheat</name>
    <dbReference type="NCBI Taxonomy" id="4565"/>
    <lineage>
        <taxon>Eukaryota</taxon>
        <taxon>Viridiplantae</taxon>
        <taxon>Streptophyta</taxon>
        <taxon>Embryophyta</taxon>
        <taxon>Tracheophyta</taxon>
        <taxon>Spermatophyta</taxon>
        <taxon>Magnoliopsida</taxon>
        <taxon>Liliopsida</taxon>
        <taxon>Poales</taxon>
        <taxon>Poaceae</taxon>
        <taxon>BOP clade</taxon>
        <taxon>Pooideae</taxon>
        <taxon>Triticodae</taxon>
        <taxon>Triticeae</taxon>
        <taxon>Triticinae</taxon>
        <taxon>Triticum</taxon>
    </lineage>
</organism>
<dbReference type="SUPFAM" id="SSF54654">
    <property type="entry name" value="CI-2 family of serine protease inhibitors"/>
    <property type="match status" value="1"/>
</dbReference>
<accession>A0A3B6RF96</accession>
<dbReference type="PANTHER" id="PTHR33091:SF33">
    <property type="entry name" value="SUBTILISIN INHIBITOR 1"/>
    <property type="match status" value="1"/>
</dbReference>
<dbReference type="Gramene" id="TraesJUL7A03G03894340.1">
    <property type="protein sequence ID" value="TraesJUL7A03G03894340.1.CDS1"/>
    <property type="gene ID" value="TraesJUL7A03G03894340"/>
</dbReference>
<dbReference type="Gramene" id="TraesSTA7A03G03854220.1">
    <property type="protein sequence ID" value="TraesSTA7A03G03854220.1.CDS1"/>
    <property type="gene ID" value="TraesSTA7A03G03854220"/>
</dbReference>
<dbReference type="Gramene" id="TraesSYM7A03G03810430.1">
    <property type="protein sequence ID" value="TraesSYM7A03G03810430.1.CDS1"/>
    <property type="gene ID" value="TraesSYM7A03G03810430"/>
</dbReference>
<reference evidence="4" key="2">
    <citation type="submission" date="2018-10" db="UniProtKB">
        <authorList>
            <consortium name="EnsemblPlants"/>
        </authorList>
    </citation>
    <scope>IDENTIFICATION</scope>
</reference>
<dbReference type="Gramene" id="TraesMAC7A03G03860380.1">
    <property type="protein sequence ID" value="TraesMAC7A03G03860380.1.CDS1"/>
    <property type="gene ID" value="TraesMAC7A03G03860380"/>
</dbReference>